<evidence type="ECO:0008006" key="3">
    <source>
        <dbReference type="Google" id="ProtNLM"/>
    </source>
</evidence>
<organism evidence="1 2">
    <name type="scientific">Noviherbaspirillum denitrificans</name>
    <dbReference type="NCBI Taxonomy" id="1968433"/>
    <lineage>
        <taxon>Bacteria</taxon>
        <taxon>Pseudomonadati</taxon>
        <taxon>Pseudomonadota</taxon>
        <taxon>Betaproteobacteria</taxon>
        <taxon>Burkholderiales</taxon>
        <taxon>Oxalobacteraceae</taxon>
        <taxon>Noviherbaspirillum</taxon>
    </lineage>
</organism>
<sequence length="97" mass="10596">MTEVATFPNYDPNNLLNALIAHLGLSSDGALSRRLKIARDVLGAIRAGRIQVGGSMLLWIQEATGISVEELRRLMGDRRARYRLSVPVLIPRGAATN</sequence>
<evidence type="ECO:0000313" key="1">
    <source>
        <dbReference type="EMBL" id="OWW21061.1"/>
    </source>
</evidence>
<keyword evidence="2" id="KW-1185">Reference proteome</keyword>
<dbReference type="AlphaFoldDB" id="A0A254TEJ0"/>
<accession>A0A254TEJ0</accession>
<dbReference type="Proteomes" id="UP000197535">
    <property type="component" value="Unassembled WGS sequence"/>
</dbReference>
<dbReference type="InterPro" id="IPR010982">
    <property type="entry name" value="Lambda_DNA-bd_dom_sf"/>
</dbReference>
<reference evidence="1 2" key="1">
    <citation type="submission" date="2016-02" db="EMBL/GenBank/DDBJ databases">
        <authorList>
            <person name="Wen L."/>
            <person name="He K."/>
            <person name="Yang H."/>
        </authorList>
    </citation>
    <scope>NUCLEOTIDE SEQUENCE [LARGE SCALE GENOMIC DNA]</scope>
    <source>
        <strain evidence="1 2">TSA40</strain>
    </source>
</reference>
<dbReference type="GO" id="GO:0003677">
    <property type="term" value="F:DNA binding"/>
    <property type="evidence" value="ECO:0007669"/>
    <property type="project" value="InterPro"/>
</dbReference>
<dbReference type="SUPFAM" id="SSF47413">
    <property type="entry name" value="lambda repressor-like DNA-binding domains"/>
    <property type="match status" value="1"/>
</dbReference>
<dbReference type="OrthoDB" id="8781160at2"/>
<dbReference type="EMBL" id="LSTO01000001">
    <property type="protein sequence ID" value="OWW21061.1"/>
    <property type="molecule type" value="Genomic_DNA"/>
</dbReference>
<dbReference type="RefSeq" id="WP_088707915.1">
    <property type="nucleotide sequence ID" value="NZ_LSTO01000001.1"/>
</dbReference>
<evidence type="ECO:0000313" key="2">
    <source>
        <dbReference type="Proteomes" id="UP000197535"/>
    </source>
</evidence>
<protein>
    <recommendedName>
        <fullName evidence="3">HTH cro/C1-type domain-containing protein</fullName>
    </recommendedName>
</protein>
<proteinExistence type="predicted"/>
<gene>
    <name evidence="1" type="ORF">AYR66_17850</name>
</gene>
<name>A0A254TEJ0_9BURK</name>
<comment type="caution">
    <text evidence="1">The sequence shown here is derived from an EMBL/GenBank/DDBJ whole genome shotgun (WGS) entry which is preliminary data.</text>
</comment>